<name>A0A1J9R3S3_9EURO</name>
<dbReference type="VEuPathDB" id="FungiDB:ACJ73_05484"/>
<organism evidence="2 3">
    <name type="scientific">Blastomyces percursus</name>
    <dbReference type="NCBI Taxonomy" id="1658174"/>
    <lineage>
        <taxon>Eukaryota</taxon>
        <taxon>Fungi</taxon>
        <taxon>Dikarya</taxon>
        <taxon>Ascomycota</taxon>
        <taxon>Pezizomycotina</taxon>
        <taxon>Eurotiomycetes</taxon>
        <taxon>Eurotiomycetidae</taxon>
        <taxon>Onygenales</taxon>
        <taxon>Ajellomycetaceae</taxon>
        <taxon>Blastomyces</taxon>
    </lineage>
</organism>
<gene>
    <name evidence="2" type="ORF">ACJ73_05484</name>
</gene>
<feature type="compositionally biased region" description="Polar residues" evidence="1">
    <location>
        <begin position="247"/>
        <end position="268"/>
    </location>
</feature>
<evidence type="ECO:0000313" key="2">
    <source>
        <dbReference type="EMBL" id="OJD23159.1"/>
    </source>
</evidence>
<feature type="region of interest" description="Disordered" evidence="1">
    <location>
        <begin position="550"/>
        <end position="583"/>
    </location>
</feature>
<feature type="region of interest" description="Disordered" evidence="1">
    <location>
        <begin position="1"/>
        <end position="327"/>
    </location>
</feature>
<feature type="compositionally biased region" description="Polar residues" evidence="1">
    <location>
        <begin position="18"/>
        <end position="40"/>
    </location>
</feature>
<feature type="compositionally biased region" description="Low complexity" evidence="1">
    <location>
        <begin position="292"/>
        <end position="303"/>
    </location>
</feature>
<feature type="compositionally biased region" description="Low complexity" evidence="1">
    <location>
        <begin position="311"/>
        <end position="320"/>
    </location>
</feature>
<protein>
    <submittedName>
        <fullName evidence="2">Uncharacterized protein</fullName>
    </submittedName>
</protein>
<feature type="compositionally biased region" description="Basic and acidic residues" evidence="1">
    <location>
        <begin position="117"/>
        <end position="132"/>
    </location>
</feature>
<comment type="caution">
    <text evidence="2">The sequence shown here is derived from an EMBL/GenBank/DDBJ whole genome shotgun (WGS) entry which is preliminary data.</text>
</comment>
<dbReference type="OrthoDB" id="4716584at2759"/>
<dbReference type="Proteomes" id="UP000242791">
    <property type="component" value="Unassembled WGS sequence"/>
</dbReference>
<dbReference type="AlphaFoldDB" id="A0A1J9R3S3"/>
<evidence type="ECO:0000313" key="3">
    <source>
        <dbReference type="Proteomes" id="UP000242791"/>
    </source>
</evidence>
<reference evidence="2 3" key="1">
    <citation type="submission" date="2015-08" db="EMBL/GenBank/DDBJ databases">
        <title>Emmonsia species relationships and genome sequence.</title>
        <authorList>
            <person name="Cuomo C.A."/>
            <person name="Schwartz I.S."/>
            <person name="Kenyon C."/>
            <person name="De Hoog G.S."/>
            <person name="Govender N.P."/>
            <person name="Botha A."/>
            <person name="Moreno L."/>
            <person name="De Vries M."/>
            <person name="Munoz J.F."/>
            <person name="Stielow J.B."/>
        </authorList>
    </citation>
    <scope>NUCLEOTIDE SEQUENCE [LARGE SCALE GENOMIC DNA]</scope>
    <source>
        <strain evidence="2 3">EI222</strain>
    </source>
</reference>
<accession>A0A1J9R3S3</accession>
<sequence>MDKTAAPTGRRLLPQPIELSSRSSNPFASNYNLSRISATNDRFPEAKDQKTIVPNRPEQPSPNDRSDPASSQRTPTRHLPHSQGPAEQATRSTLPQPIETSTSSSRDKKKRLQSVKSSEDGSPKRKFVHEPIETTSRSSQGPKPASGSAGRIAPQLVETTSDHRRRKLQEADPDNPPDNAAGNGDSKSASGDRMPRQQNLPIRSGQSSSGSDPSRKFSPQLIETATRSVRQKCLVRGTADYPEHRLSSPSAASQQKLSAPESTESRYSYANILRRQEEKGRSFQVPALPAIPSISSEGSEKSPGPSPPTSPSTLSNISSSRRYAEERLLRESSDERYSNYLLSLASRSAQKLLRDQALAAFPNEQVHQTVSHFAIGREEEDTTDDDGDSMGISLRDMQLDFLKFRRESTIDLSWELDEMRRHKEESEMRARQKKFEAGQSRFSAAAIASRQAAENEVLKAARQAGVDGWQKATGFNQLNEYTSPPMLGGDIVFPKSLSPQATRCDVDHPPAPHHADNCADPVRCEGLWSPNAHNRDCDDGGLWMGLCRRSKEPEKSSSPIPRPGIITPADSNNEKNSFQSLNGLTTSTTATTATTTTTTLSTLPI</sequence>
<dbReference type="EMBL" id="LGTZ01000864">
    <property type="protein sequence ID" value="OJD23159.1"/>
    <property type="molecule type" value="Genomic_DNA"/>
</dbReference>
<evidence type="ECO:0000256" key="1">
    <source>
        <dbReference type="SAM" id="MobiDB-lite"/>
    </source>
</evidence>
<feature type="compositionally biased region" description="Polar residues" evidence="1">
    <location>
        <begin position="569"/>
        <end position="583"/>
    </location>
</feature>
<feature type="compositionally biased region" description="Polar residues" evidence="1">
    <location>
        <begin position="89"/>
        <end position="99"/>
    </location>
</feature>
<feature type="non-terminal residue" evidence="2">
    <location>
        <position position="605"/>
    </location>
</feature>
<dbReference type="STRING" id="1658174.A0A1J9R3S3"/>
<proteinExistence type="predicted"/>
<keyword evidence="3" id="KW-1185">Reference proteome</keyword>